<evidence type="ECO:0000256" key="2">
    <source>
        <dbReference type="ARBA" id="ARBA00008814"/>
    </source>
</evidence>
<reference evidence="7 8" key="1">
    <citation type="submission" date="2019-04" db="EMBL/GenBank/DDBJ databases">
        <title>Crypto-aerobic microbial life in anoxic (sulfidic) marine sediments.</title>
        <authorList>
            <person name="Bhattacharya S."/>
            <person name="Roy C."/>
            <person name="Mondal N."/>
            <person name="Sarkar J."/>
            <person name="Mandal S."/>
            <person name="Rameez M.J."/>
            <person name="Ghosh W."/>
        </authorList>
    </citation>
    <scope>NUCLEOTIDE SEQUENCE [LARGE SCALE GENOMIC DNA]</scope>
    <source>
        <strain evidence="7 8">SBBC</strain>
    </source>
</reference>
<dbReference type="GO" id="GO:1901678">
    <property type="term" value="P:iron coordination entity transport"/>
    <property type="evidence" value="ECO:0007669"/>
    <property type="project" value="UniProtKB-ARBA"/>
</dbReference>
<dbReference type="PROSITE" id="PS50983">
    <property type="entry name" value="FE_B12_PBP"/>
    <property type="match status" value="1"/>
</dbReference>
<dbReference type="EMBL" id="SWAU01000355">
    <property type="protein sequence ID" value="TKA94444.1"/>
    <property type="molecule type" value="Genomic_DNA"/>
</dbReference>
<evidence type="ECO:0000256" key="3">
    <source>
        <dbReference type="ARBA" id="ARBA00022448"/>
    </source>
</evidence>
<evidence type="ECO:0000256" key="1">
    <source>
        <dbReference type="ARBA" id="ARBA00004196"/>
    </source>
</evidence>
<dbReference type="PANTHER" id="PTHR30532:SF1">
    <property type="entry name" value="IRON(3+)-HYDROXAMATE-BINDING PROTEIN FHUD"/>
    <property type="match status" value="1"/>
</dbReference>
<comment type="subcellular location">
    <subcellularLocation>
        <location evidence="1">Cell envelope</location>
    </subcellularLocation>
</comment>
<keyword evidence="5" id="KW-0732">Signal</keyword>
<dbReference type="InterPro" id="IPR006311">
    <property type="entry name" value="TAT_signal"/>
</dbReference>
<dbReference type="Gene3D" id="3.40.50.1980">
    <property type="entry name" value="Nitrogenase molybdenum iron protein domain"/>
    <property type="match status" value="2"/>
</dbReference>
<name>A0A4U0YWM1_9RHOB</name>
<dbReference type="SUPFAM" id="SSF53807">
    <property type="entry name" value="Helical backbone' metal receptor"/>
    <property type="match status" value="1"/>
</dbReference>
<evidence type="ECO:0000313" key="8">
    <source>
        <dbReference type="Proteomes" id="UP000306340"/>
    </source>
</evidence>
<comment type="similarity">
    <text evidence="2">Belongs to the bacterial solute-binding protein 8 family.</text>
</comment>
<keyword evidence="4" id="KW-0406">Ion transport</keyword>
<keyword evidence="4" id="KW-0408">Iron</keyword>
<dbReference type="GO" id="GO:0030288">
    <property type="term" value="C:outer membrane-bounded periplasmic space"/>
    <property type="evidence" value="ECO:0007669"/>
    <property type="project" value="TreeGrafter"/>
</dbReference>
<dbReference type="PRINTS" id="PR01715">
    <property type="entry name" value="FERRIBNDNGPP"/>
</dbReference>
<sequence>MVAGPALSRRQVVAGAAALLWGGAAHGAAPDRIVALDWALAETLVALGVAPLAVAEAPLYAGRVVEPALPAGTRDIGLRSWPSLEALRALQPDLILAMAGYGIAPARLERIAPVRVFPLYSEARRPLDLARQAVRDLGGFTGRGAQAAQLLDRLDAALAGPRLDDRPLLIVKFADDRLLDVFGAGSLFHDVLRPLGATNAWTGPTNAWGFASTGLEALAGHAEARLVIIEPAPPPR</sequence>
<keyword evidence="3" id="KW-0813">Transport</keyword>
<evidence type="ECO:0000256" key="4">
    <source>
        <dbReference type="ARBA" id="ARBA00022496"/>
    </source>
</evidence>
<keyword evidence="4" id="KW-0410">Iron transport</keyword>
<dbReference type="RefSeq" id="WP_136794424.1">
    <property type="nucleotide sequence ID" value="NZ_SWAU01000355.1"/>
</dbReference>
<evidence type="ECO:0000259" key="6">
    <source>
        <dbReference type="PROSITE" id="PS50983"/>
    </source>
</evidence>
<dbReference type="PROSITE" id="PS51318">
    <property type="entry name" value="TAT"/>
    <property type="match status" value="1"/>
</dbReference>
<feature type="non-terminal residue" evidence="7">
    <location>
        <position position="236"/>
    </location>
</feature>
<dbReference type="PANTHER" id="PTHR30532">
    <property type="entry name" value="IRON III DICITRATE-BINDING PERIPLASMIC PROTEIN"/>
    <property type="match status" value="1"/>
</dbReference>
<feature type="domain" description="Fe/B12 periplasmic-binding" evidence="6">
    <location>
        <begin position="32"/>
        <end position="236"/>
    </location>
</feature>
<dbReference type="Pfam" id="PF01497">
    <property type="entry name" value="Peripla_BP_2"/>
    <property type="match status" value="1"/>
</dbReference>
<proteinExistence type="inferred from homology"/>
<comment type="caution">
    <text evidence="7">The sequence shown here is derived from an EMBL/GenBank/DDBJ whole genome shotgun (WGS) entry which is preliminary data.</text>
</comment>
<dbReference type="AlphaFoldDB" id="A0A4U0YWM1"/>
<organism evidence="7 8">
    <name type="scientific">Cereibacter changlensis</name>
    <dbReference type="NCBI Taxonomy" id="402884"/>
    <lineage>
        <taxon>Bacteria</taxon>
        <taxon>Pseudomonadati</taxon>
        <taxon>Pseudomonadota</taxon>
        <taxon>Alphaproteobacteria</taxon>
        <taxon>Rhodobacterales</taxon>
        <taxon>Paracoccaceae</taxon>
        <taxon>Cereibacter</taxon>
    </lineage>
</organism>
<evidence type="ECO:0000313" key="7">
    <source>
        <dbReference type="EMBL" id="TKA94444.1"/>
    </source>
</evidence>
<dbReference type="Proteomes" id="UP000306340">
    <property type="component" value="Unassembled WGS sequence"/>
</dbReference>
<protein>
    <submittedName>
        <fullName evidence="7">ABC transporter substrate-binding protein</fullName>
    </submittedName>
</protein>
<gene>
    <name evidence="7" type="ORF">FAZ78_22315</name>
</gene>
<accession>A0A4U0YWM1</accession>
<dbReference type="InterPro" id="IPR051313">
    <property type="entry name" value="Bact_iron-sidero_bind"/>
</dbReference>
<dbReference type="InterPro" id="IPR002491">
    <property type="entry name" value="ABC_transptr_periplasmic_BD"/>
</dbReference>
<evidence type="ECO:0000256" key="5">
    <source>
        <dbReference type="ARBA" id="ARBA00022729"/>
    </source>
</evidence>